<accession>A0A1Z4MYK1</accession>
<proteinExistence type="predicted"/>
<keyword evidence="2" id="KW-1133">Transmembrane helix</keyword>
<name>A0A1Z4MYK1_9CYAN</name>
<evidence type="ECO:0000256" key="1">
    <source>
        <dbReference type="SAM" id="MobiDB-lite"/>
    </source>
</evidence>
<keyword evidence="4" id="KW-1185">Reference proteome</keyword>
<feature type="compositionally biased region" description="Basic residues" evidence="1">
    <location>
        <begin position="228"/>
        <end position="237"/>
    </location>
</feature>
<reference evidence="3 4" key="1">
    <citation type="submission" date="2017-06" db="EMBL/GenBank/DDBJ databases">
        <title>Genome sequencing of cyanobaciteial culture collection at National Institute for Environmental Studies (NIES).</title>
        <authorList>
            <person name="Hirose Y."/>
            <person name="Shimura Y."/>
            <person name="Fujisawa T."/>
            <person name="Nakamura Y."/>
            <person name="Kawachi M."/>
        </authorList>
    </citation>
    <scope>NUCLEOTIDE SEQUENCE [LARGE SCALE GENOMIC DNA]</scope>
    <source>
        <strain evidence="3 4">NIES-37</strain>
    </source>
</reference>
<organism evidence="3 4">
    <name type="scientific">Tolypothrix tenuis PCC 7101</name>
    <dbReference type="NCBI Taxonomy" id="231146"/>
    <lineage>
        <taxon>Bacteria</taxon>
        <taxon>Bacillati</taxon>
        <taxon>Cyanobacteriota</taxon>
        <taxon>Cyanophyceae</taxon>
        <taxon>Nostocales</taxon>
        <taxon>Tolypothrichaceae</taxon>
        <taxon>Tolypothrix</taxon>
    </lineage>
</organism>
<gene>
    <name evidence="3" type="ORF">NIES37_25260</name>
</gene>
<dbReference type="Proteomes" id="UP000218785">
    <property type="component" value="Chromosome"/>
</dbReference>
<evidence type="ECO:0000313" key="4">
    <source>
        <dbReference type="Proteomes" id="UP000218785"/>
    </source>
</evidence>
<dbReference type="AlphaFoldDB" id="A0A1Z4MYK1"/>
<feature type="transmembrane region" description="Helical" evidence="2">
    <location>
        <begin position="6"/>
        <end position="26"/>
    </location>
</feature>
<feature type="transmembrane region" description="Helical" evidence="2">
    <location>
        <begin position="366"/>
        <end position="386"/>
    </location>
</feature>
<dbReference type="KEGG" id="ttq:NIES37_25260"/>
<sequence length="395" mass="42963">MPKFKLYTLISIICMMSVVFYSFVGFSQSPQPSVRLISPTPESQIIPFEAEASTPQSPVKLALQAVDAEGKALENAKLHLEIFTPPHNPWFTTDFPIVEGTKLLDIETIAPQGQLELQQILPIRGNYQFKVNVTPVVANAFKPIAQTLTLTVKENWVKYRNFAILAVVLLIVGLAGGWVIGGSQAIAPTEIAPERVRLLLSGAIVVAIASLLFVNISAEVAQSESSTHAHHHDHHASKSAVETDSDGIARQQSLQAQLLGDTSATVGKPAALQVKVIDEKTNQPVQDVILNIKTTMLEDGWVNFAYQAIPDTTGKFAWEQGFFDGAPHKLEVEIAPKPNASRQFTPFKVQRDIEVEGVAPPLSVRFISLAYMTAFVIAGLLVGLRLRGNSLTSVS</sequence>
<evidence type="ECO:0000256" key="2">
    <source>
        <dbReference type="SAM" id="Phobius"/>
    </source>
</evidence>
<keyword evidence="2" id="KW-0812">Transmembrane</keyword>
<dbReference type="EMBL" id="AP018248">
    <property type="protein sequence ID" value="BAY98575.1"/>
    <property type="molecule type" value="Genomic_DNA"/>
</dbReference>
<protein>
    <submittedName>
        <fullName evidence="3">Uncharacterized protein</fullName>
    </submittedName>
</protein>
<feature type="transmembrane region" description="Helical" evidence="2">
    <location>
        <begin position="162"/>
        <end position="186"/>
    </location>
</feature>
<feature type="region of interest" description="Disordered" evidence="1">
    <location>
        <begin position="224"/>
        <end position="244"/>
    </location>
</feature>
<keyword evidence="2" id="KW-0472">Membrane</keyword>
<feature type="transmembrane region" description="Helical" evidence="2">
    <location>
        <begin position="198"/>
        <end position="218"/>
    </location>
</feature>
<evidence type="ECO:0000313" key="3">
    <source>
        <dbReference type="EMBL" id="BAY98575.1"/>
    </source>
</evidence>